<keyword evidence="3" id="KW-0539">Nucleus</keyword>
<dbReference type="InterPro" id="IPR000418">
    <property type="entry name" value="Ets_dom"/>
</dbReference>
<dbReference type="PROSITE" id="PS00345">
    <property type="entry name" value="ETS_DOMAIN_1"/>
    <property type="match status" value="1"/>
</dbReference>
<dbReference type="InterPro" id="IPR013761">
    <property type="entry name" value="SAM/pointed_sf"/>
</dbReference>
<dbReference type="GO" id="GO:0000981">
    <property type="term" value="F:DNA-binding transcription factor activity, RNA polymerase II-specific"/>
    <property type="evidence" value="ECO:0007669"/>
    <property type="project" value="TreeGrafter"/>
</dbReference>
<reference evidence="7 8" key="1">
    <citation type="journal article" date="2018" name="Genome Res.">
        <title>The genomic architecture and molecular evolution of ant odorant receptors.</title>
        <authorList>
            <person name="McKenzie S.K."/>
            <person name="Kronauer D.J.C."/>
        </authorList>
    </citation>
    <scope>NUCLEOTIDE SEQUENCE [LARGE SCALE GENOMIC DNA]</scope>
    <source>
        <strain evidence="7">Clonal line C1</strain>
    </source>
</reference>
<evidence type="ECO:0000313" key="7">
    <source>
        <dbReference type="EMBL" id="RLU18462.1"/>
    </source>
</evidence>
<dbReference type="OrthoDB" id="10067219at2759"/>
<dbReference type="Gene3D" id="1.10.10.10">
    <property type="entry name" value="Winged helix-like DNA-binding domain superfamily/Winged helix DNA-binding domain"/>
    <property type="match status" value="1"/>
</dbReference>
<dbReference type="SMART" id="SM00413">
    <property type="entry name" value="ETS"/>
    <property type="match status" value="1"/>
</dbReference>
<dbReference type="Gene3D" id="1.10.150.50">
    <property type="entry name" value="Transcription Factor, Ets-1"/>
    <property type="match status" value="1"/>
</dbReference>
<comment type="caution">
    <text evidence="7">The sequence shown here is derived from an EMBL/GenBank/DDBJ whole genome shotgun (WGS) entry which is preliminary data.</text>
</comment>
<dbReference type="EMBL" id="QOIP01000009">
    <property type="protein sequence ID" value="RLU18462.1"/>
    <property type="molecule type" value="Genomic_DNA"/>
</dbReference>
<comment type="similarity">
    <text evidence="1 3">Belongs to the ETS family.</text>
</comment>
<name>A0A3L8DE64_OOCBI</name>
<dbReference type="PROSITE" id="PS50061">
    <property type="entry name" value="ETS_DOMAIN_3"/>
    <property type="match status" value="1"/>
</dbReference>
<feature type="region of interest" description="Disordered" evidence="4">
    <location>
        <begin position="80"/>
        <end position="105"/>
    </location>
</feature>
<dbReference type="GO" id="GO:0043565">
    <property type="term" value="F:sequence-specific DNA binding"/>
    <property type="evidence" value="ECO:0007669"/>
    <property type="project" value="InterPro"/>
</dbReference>
<dbReference type="SMART" id="SM00251">
    <property type="entry name" value="SAM_PNT"/>
    <property type="match status" value="1"/>
</dbReference>
<keyword evidence="2 3" id="KW-0238">DNA-binding</keyword>
<evidence type="ECO:0000256" key="1">
    <source>
        <dbReference type="ARBA" id="ARBA00005562"/>
    </source>
</evidence>
<organism evidence="7 8">
    <name type="scientific">Ooceraea biroi</name>
    <name type="common">Clonal raider ant</name>
    <name type="synonym">Cerapachys biroi</name>
    <dbReference type="NCBI Taxonomy" id="2015173"/>
    <lineage>
        <taxon>Eukaryota</taxon>
        <taxon>Metazoa</taxon>
        <taxon>Ecdysozoa</taxon>
        <taxon>Arthropoda</taxon>
        <taxon>Hexapoda</taxon>
        <taxon>Insecta</taxon>
        <taxon>Pterygota</taxon>
        <taxon>Neoptera</taxon>
        <taxon>Endopterygota</taxon>
        <taxon>Hymenoptera</taxon>
        <taxon>Apocrita</taxon>
        <taxon>Aculeata</taxon>
        <taxon>Formicoidea</taxon>
        <taxon>Formicidae</taxon>
        <taxon>Dorylinae</taxon>
        <taxon>Ooceraea</taxon>
    </lineage>
</organism>
<evidence type="ECO:0000313" key="8">
    <source>
        <dbReference type="Proteomes" id="UP000279307"/>
    </source>
</evidence>
<evidence type="ECO:0000259" key="5">
    <source>
        <dbReference type="PROSITE" id="PS50061"/>
    </source>
</evidence>
<evidence type="ECO:0000256" key="4">
    <source>
        <dbReference type="SAM" id="MobiDB-lite"/>
    </source>
</evidence>
<dbReference type="InterPro" id="IPR003118">
    <property type="entry name" value="Pointed_dom"/>
</dbReference>
<dbReference type="Pfam" id="PF02198">
    <property type="entry name" value="SAM_PNT"/>
    <property type="match status" value="1"/>
</dbReference>
<proteinExistence type="inferred from homology"/>
<dbReference type="GO" id="GO:0005634">
    <property type="term" value="C:nucleus"/>
    <property type="evidence" value="ECO:0007669"/>
    <property type="project" value="UniProtKB-SubCell"/>
</dbReference>
<feature type="domain" description="PNT" evidence="6">
    <location>
        <begin position="88"/>
        <end position="174"/>
    </location>
</feature>
<dbReference type="InterPro" id="IPR036390">
    <property type="entry name" value="WH_DNA-bd_sf"/>
</dbReference>
<evidence type="ECO:0000259" key="6">
    <source>
        <dbReference type="PROSITE" id="PS51433"/>
    </source>
</evidence>
<dbReference type="Proteomes" id="UP000279307">
    <property type="component" value="Chromosome 9"/>
</dbReference>
<feature type="domain" description="ETS" evidence="5">
    <location>
        <begin position="219"/>
        <end position="278"/>
    </location>
</feature>
<dbReference type="PANTHER" id="PTHR11849">
    <property type="entry name" value="ETS"/>
    <property type="match status" value="1"/>
</dbReference>
<evidence type="ECO:0000256" key="2">
    <source>
        <dbReference type="ARBA" id="ARBA00023125"/>
    </source>
</evidence>
<protein>
    <recommendedName>
        <fullName evidence="9">DNA-binding protein D-ETS-6</fullName>
    </recommendedName>
</protein>
<gene>
    <name evidence="7" type="ORF">DMN91_008819</name>
</gene>
<dbReference type="InterPro" id="IPR036388">
    <property type="entry name" value="WH-like_DNA-bd_sf"/>
</dbReference>
<comment type="subcellular location">
    <subcellularLocation>
        <location evidence="3">Nucleus</location>
    </subcellularLocation>
</comment>
<dbReference type="Pfam" id="PF00178">
    <property type="entry name" value="Ets"/>
    <property type="match status" value="1"/>
</dbReference>
<evidence type="ECO:0008006" key="9">
    <source>
        <dbReference type="Google" id="ProtNLM"/>
    </source>
</evidence>
<accession>A0A3L8DE64</accession>
<dbReference type="PANTHER" id="PTHR11849:SF304">
    <property type="entry name" value="DNA-BINDING PROTEIN D-ETS-3"/>
    <property type="match status" value="1"/>
</dbReference>
<evidence type="ECO:0000256" key="3">
    <source>
        <dbReference type="RuleBase" id="RU004019"/>
    </source>
</evidence>
<dbReference type="PROSITE" id="PS51433">
    <property type="entry name" value="PNT"/>
    <property type="match status" value="1"/>
</dbReference>
<dbReference type="GO" id="GO:0030154">
    <property type="term" value="P:cell differentiation"/>
    <property type="evidence" value="ECO:0007669"/>
    <property type="project" value="TreeGrafter"/>
</dbReference>
<dbReference type="PRINTS" id="PR00454">
    <property type="entry name" value="ETSDOMAIN"/>
</dbReference>
<dbReference type="AlphaFoldDB" id="A0A3L8DE64"/>
<dbReference type="InterPro" id="IPR046328">
    <property type="entry name" value="ETS_fam"/>
</dbReference>
<sequence length="278" mass="30164">MATANRGIAKEKRKYAHPITEVTRDSDTVHWMLFGTTGSTSNFESVSQWDADENVRASASCKSADSLARATINNIEVASSSKCDDSSDESSDGCPEAERIMVPSDPSEWNSGHIASWISWCARTFSLKLSSTATLLPSSGKELLKLSLRHWQDIAGGTAGCVLARHLGHLRLQATGVHIPDLLQEDTDNERFSLLQRTCSLIGSTAGAGGSGAVGGGQVQLWQFLLELLSDSSNSSCIAWEGSNGEFKLTDPDEVARRWGERKSKPNMNYDKLSRALR</sequence>
<dbReference type="SUPFAM" id="SSF47769">
    <property type="entry name" value="SAM/Pointed domain"/>
    <property type="match status" value="1"/>
</dbReference>
<dbReference type="SUPFAM" id="SSF46785">
    <property type="entry name" value="Winged helix' DNA-binding domain"/>
    <property type="match status" value="1"/>
</dbReference>